<dbReference type="Proteomes" id="UP000663864">
    <property type="component" value="Unassembled WGS sequence"/>
</dbReference>
<reference evidence="2" key="1">
    <citation type="submission" date="2021-02" db="EMBL/GenBank/DDBJ databases">
        <authorList>
            <person name="Nowell W R."/>
        </authorList>
    </citation>
    <scope>NUCLEOTIDE SEQUENCE</scope>
</reference>
<proteinExistence type="predicted"/>
<feature type="region of interest" description="Disordered" evidence="1">
    <location>
        <begin position="1"/>
        <end position="26"/>
    </location>
</feature>
<dbReference type="EMBL" id="CAJNOT010000066">
    <property type="protein sequence ID" value="CAF0814965.1"/>
    <property type="molecule type" value="Genomic_DNA"/>
</dbReference>
<name>A0A813TR74_9BILA</name>
<dbReference type="AlphaFoldDB" id="A0A813TR74"/>
<evidence type="ECO:0000313" key="3">
    <source>
        <dbReference type="Proteomes" id="UP000663864"/>
    </source>
</evidence>
<accession>A0A813TR74</accession>
<gene>
    <name evidence="2" type="ORF">ZHD862_LOCUS3097</name>
</gene>
<sequence length="544" mass="63941">MASTYQNRSRTIGYPTTKKSRAKKPISQQYHSTIKNNPNSIKIRFGNNSSQNSMYKPTSILKKKTFQQQQRRLPYNNRINENVLNWQQPTDLDLFQSRPFYSPIVTPPRLRQLVTPPGSGPYQNYYNLRRFNSPLPPLDDLYSPPIGLDSWGLNSTDYRSTLNANLIRRYPSPLSRYGLGSELQRQKKPYIVVPHLSNLLSPPVSGSDGGNFILPSRRIAPVYDPVLHYAYPERMLYFPSQLFHRELSDYTSSPQNEAFTNHYINDFIDRSIENEFIPDMLLEVFSELDQEKKQSDRSYRSDIERYYTELNRRMNQDQTNNYLMSDDLIRELDYQRPHISTSNFDSNLSLLRSSDFQEDRSLQTINRLRYHDLPSDVQGRLLTNINQELVDFEIENMLRELSSETLADQPRKIPMMYNTTYNIYNTSRPQVDQIQYNAIEDHAQNKLLDTICLDELIQKYLKQNGSIVDIDDLSRLLDVTMLHNLVDQYQQIDENRSRTLDNYASNKFHINSYMNVTMDLLLNELSSSLIEDMKDLDEQKRRTF</sequence>
<protein>
    <submittedName>
        <fullName evidence="2">Uncharacterized protein</fullName>
    </submittedName>
</protein>
<evidence type="ECO:0000313" key="2">
    <source>
        <dbReference type="EMBL" id="CAF0814965.1"/>
    </source>
</evidence>
<comment type="caution">
    <text evidence="2">The sequence shown here is derived from an EMBL/GenBank/DDBJ whole genome shotgun (WGS) entry which is preliminary data.</text>
</comment>
<organism evidence="2 3">
    <name type="scientific">Rotaria sordida</name>
    <dbReference type="NCBI Taxonomy" id="392033"/>
    <lineage>
        <taxon>Eukaryota</taxon>
        <taxon>Metazoa</taxon>
        <taxon>Spiralia</taxon>
        <taxon>Gnathifera</taxon>
        <taxon>Rotifera</taxon>
        <taxon>Eurotatoria</taxon>
        <taxon>Bdelloidea</taxon>
        <taxon>Philodinida</taxon>
        <taxon>Philodinidae</taxon>
        <taxon>Rotaria</taxon>
    </lineage>
</organism>
<feature type="compositionally biased region" description="Polar residues" evidence="1">
    <location>
        <begin position="1"/>
        <end position="10"/>
    </location>
</feature>
<evidence type="ECO:0000256" key="1">
    <source>
        <dbReference type="SAM" id="MobiDB-lite"/>
    </source>
</evidence>